<sequence length="486" mass="52538">MRALCVAILSSSVAMAETHSFGTLLQCAAGSRCLWAGADGTPVVSDEIVRQMMESEGIDGDEEKQRLEEHMRYLEAVQMHAAEEGLAFTYKIGVNARHLYLDGNRKLTAKQFVRQEVHAQTRRRLEEAEEAMQVKPEASRRLAVTLPSTLNWCSTDNPLKRNICTSVKSQNKCGSCWAFAATDAIETAVAVNSGNSPQALSPQQFLDCSKREMTATFEYCWAASGAKGATWLQPEMKWGSQNNVCDGGMTHGAFQDAAALHLSLMTELDMPYKEVDVVTLNPFKTTTTKAPSVSSANATCENDSTKAAASINNWEQVVGKKCDNSTDATELLKIALQQQPISVAINSGSNFKDYKGGIYECPNSGDFTDSSEIDHAVVLVGYGTDGSTDYWILKNSYSPQWGDKGFLKLKMDSKINCGVNVFPVIPLGATAGAVKSVVDGGGDRLFLGFAPGVWIAAAVVVSIATIVLTVIGVIVSNRRRAAMLKQ</sequence>
<dbReference type="InterPro" id="IPR000668">
    <property type="entry name" value="Peptidase_C1A_C"/>
</dbReference>
<organism evidence="6 7">
    <name type="scientific">Globisporangium ultimum (strain ATCC 200006 / CBS 805.95 / DAOM BR144)</name>
    <name type="common">Pythium ultimum</name>
    <dbReference type="NCBI Taxonomy" id="431595"/>
    <lineage>
        <taxon>Eukaryota</taxon>
        <taxon>Sar</taxon>
        <taxon>Stramenopiles</taxon>
        <taxon>Oomycota</taxon>
        <taxon>Peronosporomycetes</taxon>
        <taxon>Pythiales</taxon>
        <taxon>Pythiaceae</taxon>
        <taxon>Globisporangium</taxon>
    </lineage>
</organism>
<dbReference type="EMBL" id="GL376620">
    <property type="status" value="NOT_ANNOTATED_CDS"/>
    <property type="molecule type" value="Genomic_DNA"/>
</dbReference>
<reference evidence="6" key="3">
    <citation type="submission" date="2015-02" db="UniProtKB">
        <authorList>
            <consortium name="EnsemblProtists"/>
        </authorList>
    </citation>
    <scope>IDENTIFICATION</scope>
    <source>
        <strain evidence="6">DAOM BR144</strain>
    </source>
</reference>
<dbReference type="PROSITE" id="PS00139">
    <property type="entry name" value="THIOL_PROTEASE_CYS"/>
    <property type="match status" value="1"/>
</dbReference>
<dbReference type="SUPFAM" id="SSF54001">
    <property type="entry name" value="Cysteine proteinases"/>
    <property type="match status" value="1"/>
</dbReference>
<dbReference type="AlphaFoldDB" id="K3W742"/>
<dbReference type="InterPro" id="IPR039417">
    <property type="entry name" value="Peptidase_C1A_papain-like"/>
</dbReference>
<evidence type="ECO:0000313" key="7">
    <source>
        <dbReference type="Proteomes" id="UP000019132"/>
    </source>
</evidence>
<dbReference type="InterPro" id="IPR038765">
    <property type="entry name" value="Papain-like_cys_pep_sf"/>
</dbReference>
<keyword evidence="3" id="KW-0812">Transmembrane</keyword>
<evidence type="ECO:0000256" key="2">
    <source>
        <dbReference type="ARBA" id="ARBA00023145"/>
    </source>
</evidence>
<dbReference type="eggNOG" id="KOG1543">
    <property type="taxonomic scope" value="Eukaryota"/>
</dbReference>
<comment type="similarity">
    <text evidence="1">Belongs to the peptidase C1 family.</text>
</comment>
<dbReference type="GO" id="GO:0006508">
    <property type="term" value="P:proteolysis"/>
    <property type="evidence" value="ECO:0007669"/>
    <property type="project" value="InterPro"/>
</dbReference>
<keyword evidence="2" id="KW-0865">Zymogen</keyword>
<reference evidence="7" key="2">
    <citation type="submission" date="2010-04" db="EMBL/GenBank/DDBJ databases">
        <authorList>
            <person name="Buell R."/>
            <person name="Hamilton J."/>
            <person name="Hostetler J."/>
        </authorList>
    </citation>
    <scope>NUCLEOTIDE SEQUENCE [LARGE SCALE GENOMIC DNA]</scope>
    <source>
        <strain evidence="7">DAOM:BR144</strain>
    </source>
</reference>
<dbReference type="HOGENOM" id="CLU_562029_0_0_1"/>
<dbReference type="PROSITE" id="PS00639">
    <property type="entry name" value="THIOL_PROTEASE_HIS"/>
    <property type="match status" value="1"/>
</dbReference>
<protein>
    <recommendedName>
        <fullName evidence="5">Peptidase C1A papain C-terminal domain-containing protein</fullName>
    </recommendedName>
</protein>
<dbReference type="SMART" id="SM00645">
    <property type="entry name" value="Pept_C1"/>
    <property type="match status" value="1"/>
</dbReference>
<evidence type="ECO:0000256" key="4">
    <source>
        <dbReference type="SAM" id="SignalP"/>
    </source>
</evidence>
<dbReference type="STRING" id="431595.K3W742"/>
<evidence type="ECO:0000256" key="3">
    <source>
        <dbReference type="SAM" id="Phobius"/>
    </source>
</evidence>
<dbReference type="InterPro" id="IPR025660">
    <property type="entry name" value="Pept_his_AS"/>
</dbReference>
<feature type="transmembrane region" description="Helical" evidence="3">
    <location>
        <begin position="453"/>
        <end position="475"/>
    </location>
</feature>
<evidence type="ECO:0000256" key="1">
    <source>
        <dbReference type="ARBA" id="ARBA00008455"/>
    </source>
</evidence>
<dbReference type="Proteomes" id="UP000019132">
    <property type="component" value="Unassembled WGS sequence"/>
</dbReference>
<dbReference type="InterPro" id="IPR000169">
    <property type="entry name" value="Pept_cys_AS"/>
</dbReference>
<feature type="signal peptide" evidence="4">
    <location>
        <begin position="1"/>
        <end position="18"/>
    </location>
</feature>
<dbReference type="VEuPathDB" id="FungiDB:PYU1_G000783"/>
<accession>K3W742</accession>
<reference evidence="7" key="1">
    <citation type="journal article" date="2010" name="Genome Biol.">
        <title>Genome sequence of the necrotrophic plant pathogen Pythium ultimum reveals original pathogenicity mechanisms and effector repertoire.</title>
        <authorList>
            <person name="Levesque C.A."/>
            <person name="Brouwer H."/>
            <person name="Cano L."/>
            <person name="Hamilton J.P."/>
            <person name="Holt C."/>
            <person name="Huitema E."/>
            <person name="Raffaele S."/>
            <person name="Robideau G.P."/>
            <person name="Thines M."/>
            <person name="Win J."/>
            <person name="Zerillo M.M."/>
            <person name="Beakes G.W."/>
            <person name="Boore J.L."/>
            <person name="Busam D."/>
            <person name="Dumas B."/>
            <person name="Ferriera S."/>
            <person name="Fuerstenberg S.I."/>
            <person name="Gachon C.M."/>
            <person name="Gaulin E."/>
            <person name="Govers F."/>
            <person name="Grenville-Briggs L."/>
            <person name="Horner N."/>
            <person name="Hostetler J."/>
            <person name="Jiang R.H."/>
            <person name="Johnson J."/>
            <person name="Krajaejun T."/>
            <person name="Lin H."/>
            <person name="Meijer H.J."/>
            <person name="Moore B."/>
            <person name="Morris P."/>
            <person name="Phuntmart V."/>
            <person name="Puiu D."/>
            <person name="Shetty J."/>
            <person name="Stajich J.E."/>
            <person name="Tripathy S."/>
            <person name="Wawra S."/>
            <person name="van West P."/>
            <person name="Whitty B.R."/>
            <person name="Coutinho P.M."/>
            <person name="Henrissat B."/>
            <person name="Martin F."/>
            <person name="Thomas P.D."/>
            <person name="Tyler B.M."/>
            <person name="De Vries R.P."/>
            <person name="Kamoun S."/>
            <person name="Yandell M."/>
            <person name="Tisserat N."/>
            <person name="Buell C.R."/>
        </authorList>
    </citation>
    <scope>NUCLEOTIDE SEQUENCE</scope>
    <source>
        <strain evidence="7">DAOM:BR144</strain>
    </source>
</reference>
<keyword evidence="3" id="KW-0472">Membrane</keyword>
<evidence type="ECO:0000313" key="6">
    <source>
        <dbReference type="EnsemblProtists" id="PYU1_T000783"/>
    </source>
</evidence>
<keyword evidence="4" id="KW-0732">Signal</keyword>
<dbReference type="InterPro" id="IPR013128">
    <property type="entry name" value="Peptidase_C1A"/>
</dbReference>
<keyword evidence="3" id="KW-1133">Transmembrane helix</keyword>
<proteinExistence type="inferred from homology"/>
<dbReference type="OMA" id="IWGSRND"/>
<dbReference type="PANTHER" id="PTHR12411">
    <property type="entry name" value="CYSTEINE PROTEASE FAMILY C1-RELATED"/>
    <property type="match status" value="1"/>
</dbReference>
<evidence type="ECO:0000259" key="5">
    <source>
        <dbReference type="SMART" id="SM00645"/>
    </source>
</evidence>
<dbReference type="Pfam" id="PF00112">
    <property type="entry name" value="Peptidase_C1"/>
    <property type="match status" value="1"/>
</dbReference>
<dbReference type="InParanoid" id="K3W742"/>
<dbReference type="PRINTS" id="PR00705">
    <property type="entry name" value="PAPAIN"/>
</dbReference>
<dbReference type="Gene3D" id="3.90.70.10">
    <property type="entry name" value="Cysteine proteinases"/>
    <property type="match status" value="1"/>
</dbReference>
<feature type="domain" description="Peptidase C1A papain C-terminal" evidence="5">
    <location>
        <begin position="146"/>
        <end position="427"/>
    </location>
</feature>
<feature type="chain" id="PRO_5018729122" description="Peptidase C1A papain C-terminal domain-containing protein" evidence="4">
    <location>
        <begin position="19"/>
        <end position="486"/>
    </location>
</feature>
<name>K3W742_GLOUD</name>
<dbReference type="EnsemblProtists" id="PYU1_T000783">
    <property type="protein sequence ID" value="PYU1_T000783"/>
    <property type="gene ID" value="PYU1_G000783"/>
</dbReference>
<dbReference type="GO" id="GO:0008234">
    <property type="term" value="F:cysteine-type peptidase activity"/>
    <property type="evidence" value="ECO:0007669"/>
    <property type="project" value="InterPro"/>
</dbReference>
<keyword evidence="7" id="KW-1185">Reference proteome</keyword>
<dbReference type="CDD" id="cd02248">
    <property type="entry name" value="Peptidase_C1A"/>
    <property type="match status" value="1"/>
</dbReference>